<accession>A0A4P7N6B3</accession>
<dbReference type="AlphaFoldDB" id="A0A4P7N6B3"/>
<gene>
    <name evidence="3" type="ORF">PoMZ_03060</name>
</gene>
<reference evidence="3 4" key="1">
    <citation type="journal article" date="2019" name="Mol. Biol. Evol.">
        <title>Blast fungal genomes show frequent chromosomal changes, gene gains and losses, and effector gene turnover.</title>
        <authorList>
            <person name="Gomez Luciano L.B."/>
            <person name="Jason Tsai I."/>
            <person name="Chuma I."/>
            <person name="Tosa Y."/>
            <person name="Chen Y.H."/>
            <person name="Li J.Y."/>
            <person name="Li M.Y."/>
            <person name="Jade Lu M.Y."/>
            <person name="Nakayashiki H."/>
            <person name="Li W.H."/>
        </authorList>
    </citation>
    <scope>NUCLEOTIDE SEQUENCE [LARGE SCALE GENOMIC DNA]</scope>
    <source>
        <strain evidence="3">MZ5-1-6</strain>
    </source>
</reference>
<proteinExistence type="predicted"/>
<keyword evidence="2" id="KW-0812">Transmembrane</keyword>
<sequence>NLDLLAGLDVLGLENFKSVESAHSLGQSDRQLTEWEDLVPNFYESALAATQENGSDQPFEISPTTQSHNHKVHHQKQYQKTSSQKRNKRKASINMDGVTGGAIAMIILMVLRIIWDFCGMCAHPRRANIQDPSNIEMQDMSGRERPTSAQQDAPMDGSAQPEARTNTYRPDSFDWSKFMQMHNVTPLPAASVPSNRSATKTKAKAKDKDKDKGKGKAKEQLVAPPPRVFDWTGTNAISDEELENAGEGSSRGVPRRSRYRNSHYNNWKLILTYVASVIANGQEHIIEAMLPIAINDEQRRRASKSKLFVCSPASASESVIWDLASQQLLRRFTTEKQYLMVVHLARGMKVRRIGILDSIREPHVVKIKRLCLTELKWKR</sequence>
<feature type="region of interest" description="Disordered" evidence="1">
    <location>
        <begin position="131"/>
        <end position="170"/>
    </location>
</feature>
<feature type="region of interest" description="Disordered" evidence="1">
    <location>
        <begin position="53"/>
        <end position="93"/>
    </location>
</feature>
<feature type="transmembrane region" description="Helical" evidence="2">
    <location>
        <begin position="93"/>
        <end position="115"/>
    </location>
</feature>
<dbReference type="EMBL" id="CP034206">
    <property type="protein sequence ID" value="QBZ58119.1"/>
    <property type="molecule type" value="Genomic_DNA"/>
</dbReference>
<evidence type="ECO:0000256" key="1">
    <source>
        <dbReference type="SAM" id="MobiDB-lite"/>
    </source>
</evidence>
<feature type="region of interest" description="Disordered" evidence="1">
    <location>
        <begin position="186"/>
        <end position="220"/>
    </location>
</feature>
<keyword evidence="2" id="KW-1133">Transmembrane helix</keyword>
<evidence type="ECO:0000313" key="4">
    <source>
        <dbReference type="Proteomes" id="UP000294847"/>
    </source>
</evidence>
<dbReference type="Proteomes" id="UP000294847">
    <property type="component" value="Chromosome 3"/>
</dbReference>
<evidence type="ECO:0000256" key="2">
    <source>
        <dbReference type="SAM" id="Phobius"/>
    </source>
</evidence>
<name>A0A4P7N6B3_PYROR</name>
<protein>
    <submittedName>
        <fullName evidence="3">Uncharacterized protein</fullName>
    </submittedName>
</protein>
<keyword evidence="2" id="KW-0472">Membrane</keyword>
<feature type="compositionally biased region" description="Polar residues" evidence="1">
    <location>
        <begin position="53"/>
        <end position="67"/>
    </location>
</feature>
<feature type="compositionally biased region" description="Basic residues" evidence="1">
    <location>
        <begin position="68"/>
        <end position="91"/>
    </location>
</feature>
<feature type="non-terminal residue" evidence="3">
    <location>
        <position position="1"/>
    </location>
</feature>
<evidence type="ECO:0000313" key="3">
    <source>
        <dbReference type="EMBL" id="QBZ58119.1"/>
    </source>
</evidence>
<organism evidence="3 4">
    <name type="scientific">Pyricularia oryzae</name>
    <name type="common">Rice blast fungus</name>
    <name type="synonym">Magnaporthe oryzae</name>
    <dbReference type="NCBI Taxonomy" id="318829"/>
    <lineage>
        <taxon>Eukaryota</taxon>
        <taxon>Fungi</taxon>
        <taxon>Dikarya</taxon>
        <taxon>Ascomycota</taxon>
        <taxon>Pezizomycotina</taxon>
        <taxon>Sordariomycetes</taxon>
        <taxon>Sordariomycetidae</taxon>
        <taxon>Magnaporthales</taxon>
        <taxon>Pyriculariaceae</taxon>
        <taxon>Pyricularia</taxon>
    </lineage>
</organism>
<feature type="compositionally biased region" description="Basic and acidic residues" evidence="1">
    <location>
        <begin position="204"/>
        <end position="219"/>
    </location>
</feature>
<feature type="region of interest" description="Disordered" evidence="1">
    <location>
        <begin position="237"/>
        <end position="258"/>
    </location>
</feature>